<gene>
    <name evidence="2" type="ORF">RCO7_06214</name>
</gene>
<evidence type="ECO:0000256" key="1">
    <source>
        <dbReference type="SAM" id="MobiDB-lite"/>
    </source>
</evidence>
<dbReference type="SUPFAM" id="SSF48371">
    <property type="entry name" value="ARM repeat"/>
    <property type="match status" value="1"/>
</dbReference>
<accession>A0A1E1KYI1</accession>
<dbReference type="STRING" id="914237.A0A1E1KYI1"/>
<dbReference type="Proteomes" id="UP000178129">
    <property type="component" value="Unassembled WGS sequence"/>
</dbReference>
<feature type="compositionally biased region" description="Acidic residues" evidence="1">
    <location>
        <begin position="911"/>
        <end position="939"/>
    </location>
</feature>
<organism evidence="2 3">
    <name type="scientific">Rhynchosporium graminicola</name>
    <dbReference type="NCBI Taxonomy" id="2792576"/>
    <lineage>
        <taxon>Eukaryota</taxon>
        <taxon>Fungi</taxon>
        <taxon>Dikarya</taxon>
        <taxon>Ascomycota</taxon>
        <taxon>Pezizomycotina</taxon>
        <taxon>Leotiomycetes</taxon>
        <taxon>Helotiales</taxon>
        <taxon>Ploettnerulaceae</taxon>
        <taxon>Rhynchosporium</taxon>
    </lineage>
</organism>
<evidence type="ECO:0000313" key="3">
    <source>
        <dbReference type="Proteomes" id="UP000178129"/>
    </source>
</evidence>
<comment type="caution">
    <text evidence="2">The sequence shown here is derived from an EMBL/GenBank/DDBJ whole genome shotgun (WGS) entry which is preliminary data.</text>
</comment>
<feature type="region of interest" description="Disordered" evidence="1">
    <location>
        <begin position="902"/>
        <end position="947"/>
    </location>
</feature>
<name>A0A1E1KYI1_9HELO</name>
<evidence type="ECO:0000313" key="2">
    <source>
        <dbReference type="EMBL" id="CZT03304.1"/>
    </source>
</evidence>
<proteinExistence type="predicted"/>
<reference evidence="3" key="1">
    <citation type="submission" date="2016-03" db="EMBL/GenBank/DDBJ databases">
        <authorList>
            <person name="Ploux O."/>
        </authorList>
    </citation>
    <scope>NUCLEOTIDE SEQUENCE [LARGE SCALE GENOMIC DNA]</scope>
    <source>
        <strain evidence="3">UK7</strain>
    </source>
</reference>
<dbReference type="Gene3D" id="1.25.10.10">
    <property type="entry name" value="Leucine-rich Repeat Variant"/>
    <property type="match status" value="1"/>
</dbReference>
<dbReference type="InterPro" id="IPR016024">
    <property type="entry name" value="ARM-type_fold"/>
</dbReference>
<keyword evidence="3" id="KW-1185">Reference proteome</keyword>
<dbReference type="EMBL" id="FJUW01000028">
    <property type="protein sequence ID" value="CZT03304.1"/>
    <property type="molecule type" value="Genomic_DNA"/>
</dbReference>
<sequence>MAEFEKLTHSERVTRMVNLGHISNNRDLSFAKQIISNTSSGYLKKRAIDLIALFGSDEEVLWTLRSVPSYLQVATLHRLRHARGRRKRLVVIEEYLDVLDNENQDIKHFQRLFLLGLDSLVEKHLPRFLDQFSTQQWLDLAKYHPIIAHRVLEEWMERSLEDGRTLTVKINCVPGQLLTHDYSVNYAVELFRTARISWYGSTTAWDGENENGSMDADIIAALPSKERVAEARRNPKLNKFEGNPSDRIPYIAFTPWDKAMALKVPFIRLGDVKIRSTVIKGQVEAARFDDARIEDALKLVLSRMNEQNSVQAEIIDGLRVISKGKWNETYFVILGEIITNRLNFRDMSTGRIIRDHVHYAIGIYLSGQTPVKDCVTSIQEELSPLLQKMLRKKGQTPSDIGKWALSELYKMIGKYRPKSLDWLLLRVYEDDAFACEPLVVSHVHRRRQNLPDGYLNKDLEGFEDRSNALKSLQGGFLRWTASQQEIFQEILIKEICHEDTTIEDKVNCVQQLSLLNYVDQKPLFDLANSDKSAIQEAALRASGDLDGDQGLPSLIEALSDERARIAVYSLHKILKAMPSKTYQLLSTIPDTKVTVAKEAIRLIGELGIEKALQHLTQKAQSNLHPHAQTYLDRDEAWTILTRAAENTDPKIAKSVCSIPEDGISSQRNHQLVQVMLRLLNHESAEVRIAALKRLDGKPLQDQGDILAPRLLELVHSDLDDECTKAAKAILETYARTNVAKIGDVYRKILPDRPTLKRVHDTYMEIVSPSPDKKYLRPVVHLLLSIFRTDRLSVTRRVNLMCSGLPWDELRSYVFEIIPELHADALFAAEVFIETNSTGWKEPGDNLLKVELGLKASKDERARRLALSVLVGGVDESTGWIDEERFRSDGYKDDESFLVAEATWEFDVPHEVEEDSEGEDDEDEDESLRDGSGSEEEGGEDTMMGKDK</sequence>
<protein>
    <submittedName>
        <fullName evidence="2">Uncharacterized protein</fullName>
    </submittedName>
</protein>
<dbReference type="AlphaFoldDB" id="A0A1E1KYI1"/>
<dbReference type="InterPro" id="IPR011989">
    <property type="entry name" value="ARM-like"/>
</dbReference>
<dbReference type="InParanoid" id="A0A1E1KYI1"/>